<reference evidence="2" key="1">
    <citation type="submission" date="2023-07" db="EMBL/GenBank/DDBJ databases">
        <authorList>
            <consortium name="AG Swart"/>
            <person name="Singh M."/>
            <person name="Singh A."/>
            <person name="Seah K."/>
            <person name="Emmerich C."/>
        </authorList>
    </citation>
    <scope>NUCLEOTIDE SEQUENCE</scope>
    <source>
        <strain evidence="2">DP1</strain>
    </source>
</reference>
<evidence type="ECO:0000313" key="3">
    <source>
        <dbReference type="Proteomes" id="UP001295684"/>
    </source>
</evidence>
<feature type="region of interest" description="Disordered" evidence="1">
    <location>
        <begin position="36"/>
        <end position="85"/>
    </location>
</feature>
<feature type="region of interest" description="Disordered" evidence="1">
    <location>
        <begin position="149"/>
        <end position="187"/>
    </location>
</feature>
<sequence length="401" mass="46625">MNLNQDLHSDSLNDSRISLCANNHSPAIKAGKRYKRLKSQHGTPLHKNKKFGGRSYHNSFKKPAPAPCSRSQRPRTANYRSRQKRHERTGFNAYDFTATDPDKIIKEYKNISVTTPQMEYSYYEGRQTMNSRRKEHKTRLNKISKRFNEIEAPSNKSNKSSSNNLKVSTKQTALERMERSLCRPKSSYISSQKVKKQNQKLLSGINSRKSSVAKRRKRKITKSHLLFNKQFSMNTGEITNLKHFVNVLTNQRKGAQYEVDHKKNTRSMVNDGWENQENMDHINKMIYPQHYMRPLLRKRNVGIAGSEWNDNHVISSNTSSAHKEVKARHYRSHIPSKNDFISYFSPNLQGQSHPEKDCVKDLSHSFQYPPTDFKFEMKITKNHNRNGALGKSRTGHLYKKA</sequence>
<feature type="compositionally biased region" description="Basic residues" evidence="1">
    <location>
        <begin position="36"/>
        <end position="52"/>
    </location>
</feature>
<dbReference type="EMBL" id="CAMPGE010004725">
    <property type="protein sequence ID" value="CAI2363570.1"/>
    <property type="molecule type" value="Genomic_DNA"/>
</dbReference>
<evidence type="ECO:0000313" key="2">
    <source>
        <dbReference type="EMBL" id="CAI2363570.1"/>
    </source>
</evidence>
<accession>A0AAD1XAN7</accession>
<evidence type="ECO:0000256" key="1">
    <source>
        <dbReference type="SAM" id="MobiDB-lite"/>
    </source>
</evidence>
<feature type="compositionally biased region" description="Low complexity" evidence="1">
    <location>
        <begin position="154"/>
        <end position="170"/>
    </location>
</feature>
<feature type="compositionally biased region" description="Polar residues" evidence="1">
    <location>
        <begin position="69"/>
        <end position="80"/>
    </location>
</feature>
<dbReference type="AlphaFoldDB" id="A0AAD1XAN7"/>
<organism evidence="2 3">
    <name type="scientific">Euplotes crassus</name>
    <dbReference type="NCBI Taxonomy" id="5936"/>
    <lineage>
        <taxon>Eukaryota</taxon>
        <taxon>Sar</taxon>
        <taxon>Alveolata</taxon>
        <taxon>Ciliophora</taxon>
        <taxon>Intramacronucleata</taxon>
        <taxon>Spirotrichea</taxon>
        <taxon>Hypotrichia</taxon>
        <taxon>Euplotida</taxon>
        <taxon>Euplotidae</taxon>
        <taxon>Moneuplotes</taxon>
    </lineage>
</organism>
<comment type="caution">
    <text evidence="2">The sequence shown here is derived from an EMBL/GenBank/DDBJ whole genome shotgun (WGS) entry which is preliminary data.</text>
</comment>
<dbReference type="Proteomes" id="UP001295684">
    <property type="component" value="Unassembled WGS sequence"/>
</dbReference>
<proteinExistence type="predicted"/>
<keyword evidence="3" id="KW-1185">Reference proteome</keyword>
<name>A0AAD1XAN7_EUPCR</name>
<gene>
    <name evidence="2" type="ORF">ECRASSUSDP1_LOCUS4906</name>
</gene>
<protein>
    <submittedName>
        <fullName evidence="2">Uncharacterized protein</fullName>
    </submittedName>
</protein>